<dbReference type="InterPro" id="IPR009057">
    <property type="entry name" value="Homeodomain-like_sf"/>
</dbReference>
<dbReference type="GO" id="GO:0000976">
    <property type="term" value="F:transcription cis-regulatory region binding"/>
    <property type="evidence" value="ECO:0007669"/>
    <property type="project" value="TreeGrafter"/>
</dbReference>
<evidence type="ECO:0000256" key="2">
    <source>
        <dbReference type="ARBA" id="ARBA00023125"/>
    </source>
</evidence>
<protein>
    <submittedName>
        <fullName evidence="5">AraC family transcriptional regulator</fullName>
    </submittedName>
</protein>
<dbReference type="PROSITE" id="PS01124">
    <property type="entry name" value="HTH_ARAC_FAMILY_2"/>
    <property type="match status" value="1"/>
</dbReference>
<dbReference type="RefSeq" id="WP_166257727.1">
    <property type="nucleotide sequence ID" value="NZ_JAAMOW010000006.1"/>
</dbReference>
<comment type="caution">
    <text evidence="5">The sequence shown here is derived from an EMBL/GenBank/DDBJ whole genome shotgun (WGS) entry which is preliminary data.</text>
</comment>
<dbReference type="GO" id="GO:0003700">
    <property type="term" value="F:DNA-binding transcription factor activity"/>
    <property type="evidence" value="ECO:0007669"/>
    <property type="project" value="InterPro"/>
</dbReference>
<proteinExistence type="predicted"/>
<evidence type="ECO:0000313" key="5">
    <source>
        <dbReference type="EMBL" id="NGY05709.1"/>
    </source>
</evidence>
<dbReference type="PANTHER" id="PTHR47894">
    <property type="entry name" value="HTH-TYPE TRANSCRIPTIONAL REGULATOR GADX"/>
    <property type="match status" value="1"/>
</dbReference>
<dbReference type="Gene3D" id="1.10.10.60">
    <property type="entry name" value="Homeodomain-like"/>
    <property type="match status" value="1"/>
</dbReference>
<dbReference type="Proteomes" id="UP000472676">
    <property type="component" value="Unassembled WGS sequence"/>
</dbReference>
<keyword evidence="2" id="KW-0238">DNA-binding</keyword>
<sequence length="349" mass="38292">MAGAAEWRGQLGGQPAYRVANIRAANLAGLIEAARARGTDPERWFAAAGLRTAICADPDGRLSYANVVAIVQEALREFPDAPLGLEAAARLTLPSLGVLGFSLMAAPDLTAAARVGEQYYPAAGALTDVRCFVRNGELVLEGIERFAEPALQRFLCEKLFGSALVVVRALAGADYRPLRLELRYGEPSCVADYHRYFACPIRFNAPADRLYSDPAILRRRIATHSASAHAESLRLLQARLPPPSEHDDVVEALRAWLRPRLGRNPRIADAARELRIGERTLRRRLADAHSSFRALHDELRAERAQVLLGDPRCSVAAAALELGYSDERELRRAYKRWTGSAPRGRAMPA</sequence>
<dbReference type="EMBL" id="JAAMOW010000006">
    <property type="protein sequence ID" value="NGY05709.1"/>
    <property type="molecule type" value="Genomic_DNA"/>
</dbReference>
<dbReference type="Pfam" id="PF12625">
    <property type="entry name" value="Arabinose_bd"/>
    <property type="match status" value="1"/>
</dbReference>
<dbReference type="InterPro" id="IPR032687">
    <property type="entry name" value="AraC-type_N"/>
</dbReference>
<organism evidence="5 6">
    <name type="scientific">Solimonas terrae</name>
    <dbReference type="NCBI Taxonomy" id="1396819"/>
    <lineage>
        <taxon>Bacteria</taxon>
        <taxon>Pseudomonadati</taxon>
        <taxon>Pseudomonadota</taxon>
        <taxon>Gammaproteobacteria</taxon>
        <taxon>Nevskiales</taxon>
        <taxon>Nevskiaceae</taxon>
        <taxon>Solimonas</taxon>
    </lineage>
</organism>
<dbReference type="PROSITE" id="PS00041">
    <property type="entry name" value="HTH_ARAC_FAMILY_1"/>
    <property type="match status" value="1"/>
</dbReference>
<dbReference type="InterPro" id="IPR018060">
    <property type="entry name" value="HTH_AraC"/>
</dbReference>
<evidence type="ECO:0000313" key="6">
    <source>
        <dbReference type="Proteomes" id="UP000472676"/>
    </source>
</evidence>
<dbReference type="Pfam" id="PF12833">
    <property type="entry name" value="HTH_18"/>
    <property type="match status" value="1"/>
</dbReference>
<dbReference type="AlphaFoldDB" id="A0A6M2BUP6"/>
<evidence type="ECO:0000259" key="4">
    <source>
        <dbReference type="PROSITE" id="PS01124"/>
    </source>
</evidence>
<keyword evidence="1" id="KW-0805">Transcription regulation</keyword>
<dbReference type="SUPFAM" id="SSF46689">
    <property type="entry name" value="Homeodomain-like"/>
    <property type="match status" value="1"/>
</dbReference>
<name>A0A6M2BUP6_9GAMM</name>
<dbReference type="SMART" id="SM00342">
    <property type="entry name" value="HTH_ARAC"/>
    <property type="match status" value="1"/>
</dbReference>
<keyword evidence="6" id="KW-1185">Reference proteome</keyword>
<evidence type="ECO:0000256" key="1">
    <source>
        <dbReference type="ARBA" id="ARBA00023015"/>
    </source>
</evidence>
<dbReference type="InterPro" id="IPR018062">
    <property type="entry name" value="HTH_AraC-typ_CS"/>
</dbReference>
<gene>
    <name evidence="5" type="ORF">G7Y85_13125</name>
</gene>
<dbReference type="PANTHER" id="PTHR47894:SF1">
    <property type="entry name" value="HTH-TYPE TRANSCRIPTIONAL REGULATOR VQSM"/>
    <property type="match status" value="1"/>
</dbReference>
<dbReference type="GO" id="GO:0005829">
    <property type="term" value="C:cytosol"/>
    <property type="evidence" value="ECO:0007669"/>
    <property type="project" value="TreeGrafter"/>
</dbReference>
<evidence type="ECO:0000256" key="3">
    <source>
        <dbReference type="ARBA" id="ARBA00023163"/>
    </source>
</evidence>
<accession>A0A6M2BUP6</accession>
<feature type="domain" description="HTH araC/xylS-type" evidence="4">
    <location>
        <begin position="251"/>
        <end position="348"/>
    </location>
</feature>
<keyword evidence="3" id="KW-0804">Transcription</keyword>
<reference evidence="5 6" key="1">
    <citation type="journal article" date="2014" name="Int. J. Syst. Evol. Microbiol.">
        <title>Solimonas terrae sp. nov., isolated from soil.</title>
        <authorList>
            <person name="Kim S.J."/>
            <person name="Moon J.Y."/>
            <person name="Weon H.Y."/>
            <person name="Ahn J.H."/>
            <person name="Chen W.M."/>
            <person name="Kwon S.W."/>
        </authorList>
    </citation>
    <scope>NUCLEOTIDE SEQUENCE [LARGE SCALE GENOMIC DNA]</scope>
    <source>
        <strain evidence="5 6">KIS83-12</strain>
    </source>
</reference>